<gene>
    <name evidence="3" type="ORF">JZY06_05390</name>
</gene>
<dbReference type="RefSeq" id="WP_207118939.1">
    <property type="nucleotide sequence ID" value="NZ_JAFLEQ010000008.1"/>
</dbReference>
<evidence type="ECO:0000256" key="2">
    <source>
        <dbReference type="SAM" id="Phobius"/>
    </source>
</evidence>
<accession>A0A939DZS8</accession>
<feature type="transmembrane region" description="Helical" evidence="2">
    <location>
        <begin position="69"/>
        <end position="102"/>
    </location>
</feature>
<feature type="region of interest" description="Disordered" evidence="1">
    <location>
        <begin position="1"/>
        <end position="44"/>
    </location>
</feature>
<evidence type="ECO:0000313" key="3">
    <source>
        <dbReference type="EMBL" id="MBN9644053.1"/>
    </source>
</evidence>
<feature type="compositionally biased region" description="Polar residues" evidence="1">
    <location>
        <begin position="1"/>
        <end position="11"/>
    </location>
</feature>
<comment type="caution">
    <text evidence="3">The sequence shown here is derived from an EMBL/GenBank/DDBJ whole genome shotgun (WGS) entry which is preliminary data.</text>
</comment>
<feature type="transmembrane region" description="Helical" evidence="2">
    <location>
        <begin position="123"/>
        <end position="145"/>
    </location>
</feature>
<dbReference type="EMBL" id="JAFLEQ010000008">
    <property type="protein sequence ID" value="MBN9644053.1"/>
    <property type="molecule type" value="Genomic_DNA"/>
</dbReference>
<organism evidence="3 4">
    <name type="scientific">Corynebacterium mendelii</name>
    <dbReference type="NCBI Taxonomy" id="2765362"/>
    <lineage>
        <taxon>Bacteria</taxon>
        <taxon>Bacillati</taxon>
        <taxon>Actinomycetota</taxon>
        <taxon>Actinomycetes</taxon>
        <taxon>Mycobacteriales</taxon>
        <taxon>Corynebacteriaceae</taxon>
        <taxon>Corynebacterium</taxon>
    </lineage>
</organism>
<reference evidence="3" key="1">
    <citation type="submission" date="2021-03" db="EMBL/GenBank/DDBJ databases">
        <authorList>
            <person name="Sun Q."/>
        </authorList>
    </citation>
    <scope>NUCLEOTIDE SEQUENCE</scope>
    <source>
        <strain evidence="3">CCM 8862</strain>
    </source>
</reference>
<sequence>MTTPYPGNNNAGAGEPYQDPQAAGGQNFGQPNSGQPYGQQPYGQQPYGQQPYGSDYSSAPQATGSNGVAVAALVFAILGILGCLLLIFGLPFALIGLILSIIALVRGKKLAGKGKRKGMSITALVLSIIGLLAPVIIVAVLFASLPDGFLDDLQACQEAGSQASQQECFSKTFEYYYGEN</sequence>
<evidence type="ECO:0000313" key="4">
    <source>
        <dbReference type="Proteomes" id="UP000664332"/>
    </source>
</evidence>
<keyword evidence="2" id="KW-0472">Membrane</keyword>
<proteinExistence type="predicted"/>
<keyword evidence="2" id="KW-0812">Transmembrane</keyword>
<protein>
    <recommendedName>
        <fullName evidence="5">DUF4190 domain-containing protein</fullName>
    </recommendedName>
</protein>
<evidence type="ECO:0008006" key="5">
    <source>
        <dbReference type="Google" id="ProtNLM"/>
    </source>
</evidence>
<feature type="compositionally biased region" description="Low complexity" evidence="1">
    <location>
        <begin position="34"/>
        <end position="44"/>
    </location>
</feature>
<keyword evidence="4" id="KW-1185">Reference proteome</keyword>
<name>A0A939DZS8_9CORY</name>
<evidence type="ECO:0000256" key="1">
    <source>
        <dbReference type="SAM" id="MobiDB-lite"/>
    </source>
</evidence>
<keyword evidence="2" id="KW-1133">Transmembrane helix</keyword>
<dbReference type="AlphaFoldDB" id="A0A939DZS8"/>
<dbReference type="Proteomes" id="UP000664332">
    <property type="component" value="Unassembled WGS sequence"/>
</dbReference>